<comment type="similarity">
    <text evidence="1">Belongs to the leucine-binding protein family.</text>
</comment>
<feature type="binding site" evidence="7">
    <location>
        <position position="43"/>
    </location>
    <ligand>
        <name>ATP</name>
        <dbReference type="ChEBI" id="CHEBI:30616"/>
    </ligand>
</feature>
<dbReference type="PANTHER" id="PTHR43289">
    <property type="entry name" value="MITOGEN-ACTIVATED PROTEIN KINASE KINASE KINASE 20-RELATED"/>
    <property type="match status" value="1"/>
</dbReference>
<dbReference type="SMART" id="SM00220">
    <property type="entry name" value="S_TKc"/>
    <property type="match status" value="1"/>
</dbReference>
<name>D7CH41_STRBB</name>
<dbReference type="AlphaFoldDB" id="D7CH41"/>
<keyword evidence="10" id="KW-1185">Reference proteome</keyword>
<dbReference type="PROSITE" id="PS50011">
    <property type="entry name" value="PROTEIN_KINASE_DOM"/>
    <property type="match status" value="1"/>
</dbReference>
<dbReference type="InterPro" id="IPR011009">
    <property type="entry name" value="Kinase-like_dom_sf"/>
</dbReference>
<keyword evidence="3" id="KW-0732">Signal</keyword>
<protein>
    <submittedName>
        <fullName evidence="9">Putative serine/threonine protein kinase</fullName>
    </submittedName>
</protein>
<evidence type="ECO:0000256" key="2">
    <source>
        <dbReference type="ARBA" id="ARBA00022679"/>
    </source>
</evidence>
<gene>
    <name evidence="9" type="ordered locus">SBI_01755</name>
</gene>
<feature type="domain" description="Protein kinase" evidence="8">
    <location>
        <begin position="15"/>
        <end position="278"/>
    </location>
</feature>
<dbReference type="CDD" id="cd06342">
    <property type="entry name" value="PBP1_ABC_LIVBP-like"/>
    <property type="match status" value="1"/>
</dbReference>
<reference evidence="9 10" key="1">
    <citation type="journal article" date="2010" name="J. Bacteriol.">
        <title>Genome sequence of the milbemycin-producing bacterium Streptomyces bingchenggensis.</title>
        <authorList>
            <person name="Wang X.J."/>
            <person name="Yan Y.J."/>
            <person name="Zhang B."/>
            <person name="An J."/>
            <person name="Wang J.J."/>
            <person name="Tian J."/>
            <person name="Jiang L."/>
            <person name="Chen Y.H."/>
            <person name="Huang S.X."/>
            <person name="Yin M."/>
            <person name="Zhang J."/>
            <person name="Gao A.L."/>
            <person name="Liu C.X."/>
            <person name="Zhu Z.X."/>
            <person name="Xiang W.S."/>
        </authorList>
    </citation>
    <scope>NUCLEOTIDE SEQUENCE [LARGE SCALE GENOMIC DNA]</scope>
    <source>
        <strain evidence="9 10">BCW-1</strain>
    </source>
</reference>
<keyword evidence="2" id="KW-0808">Transferase</keyword>
<dbReference type="InterPro" id="IPR000719">
    <property type="entry name" value="Prot_kinase_dom"/>
</dbReference>
<dbReference type="InterPro" id="IPR028081">
    <property type="entry name" value="Leu-bd"/>
</dbReference>
<dbReference type="Gene3D" id="3.30.200.20">
    <property type="entry name" value="Phosphorylase Kinase, domain 1"/>
    <property type="match status" value="1"/>
</dbReference>
<evidence type="ECO:0000256" key="4">
    <source>
        <dbReference type="ARBA" id="ARBA00022741"/>
    </source>
</evidence>
<dbReference type="InterPro" id="IPR028082">
    <property type="entry name" value="Peripla_BP_I"/>
</dbReference>
<keyword evidence="6 7" id="KW-0067">ATP-binding</keyword>
<dbReference type="Gene3D" id="3.40.50.2300">
    <property type="match status" value="2"/>
</dbReference>
<dbReference type="InterPro" id="IPR017441">
    <property type="entry name" value="Protein_kinase_ATP_BS"/>
</dbReference>
<evidence type="ECO:0000259" key="8">
    <source>
        <dbReference type="PROSITE" id="PS50011"/>
    </source>
</evidence>
<sequence length="715" mass="74864">MIPLRSGDPVRIGGYRLLGRLGAGGMGIVYLARSTGGALVALKVIQAQYAHDPQFRARFRREVTAARSINTPWATTVPDADTESDTPWLATTYIPGPTLTETITTHGPLPHTTTHTLATNLAQALHTIHQTGLIHRDIKPANILLAPNGPRLIDFGIARAHDDTAITARDVVIGSPGYLSPEQALGRGPELGPPSDIFSLGCVLAYATTGRPPFGTGPVAAMLFRTVHDTADLTGVPDGLRPLVEACLDKDPGRRPTAAELVRLLAEVGPPADGTGWLPRPVAQLIAKRSAELLALPDVPPTVVGPADEAPKPRPGRRRFLAVASGGAVLAAGGGLGIWAASLPDAGSGGGGRPTPPRWTVGVHADLTEGQAAAGTAQRRGAELAVERLNARADRPVTLALKVLDDRGAPGGARGVAERMAADPAVIAVIGPTADATCEAAIGTYDKAGLPLLSVSVGTAEVSAVEHPSYLQTRPDDGSLGLPLLSYLALHTRPHRTALVDDRAAGDYSWNLVRSMATAMRGGDLPSVTVTVPANTRDFGRAVDEVRRSGVRAVVFGGLAPRAALFARELASAGFTGARLATQPVIDAAFLKRAGAAANGWLLSSAFIDATALPAARPFAAAYRKRYASALGRYAAEAYDVVGLIAQALRELGPQGADREAMARRLRAVRYRGITKTYAFERGNGSLTPGTGLFLYRVEKGRFRFLGDYESATRA</sequence>
<dbReference type="PROSITE" id="PS00108">
    <property type="entry name" value="PROTEIN_KINASE_ST"/>
    <property type="match status" value="1"/>
</dbReference>
<evidence type="ECO:0000313" key="10">
    <source>
        <dbReference type="Proteomes" id="UP000000377"/>
    </source>
</evidence>
<dbReference type="CDD" id="cd14014">
    <property type="entry name" value="STKc_PknB_like"/>
    <property type="match status" value="1"/>
</dbReference>
<dbReference type="GO" id="GO:0005524">
    <property type="term" value="F:ATP binding"/>
    <property type="evidence" value="ECO:0007669"/>
    <property type="project" value="UniProtKB-UniRule"/>
</dbReference>
<dbReference type="HOGENOM" id="CLU_023679_0_0_11"/>
<evidence type="ECO:0000313" key="9">
    <source>
        <dbReference type="EMBL" id="ADI04876.1"/>
    </source>
</evidence>
<dbReference type="InterPro" id="IPR008271">
    <property type="entry name" value="Ser/Thr_kinase_AS"/>
</dbReference>
<dbReference type="RefSeq" id="WP_014174355.1">
    <property type="nucleotide sequence ID" value="NC_016582.1"/>
</dbReference>
<dbReference type="SUPFAM" id="SSF56112">
    <property type="entry name" value="Protein kinase-like (PK-like)"/>
    <property type="match status" value="1"/>
</dbReference>
<evidence type="ECO:0000256" key="5">
    <source>
        <dbReference type="ARBA" id="ARBA00022777"/>
    </source>
</evidence>
<accession>D7CH41</accession>
<keyword evidence="5 9" id="KW-0418">Kinase</keyword>
<dbReference type="SUPFAM" id="SSF53822">
    <property type="entry name" value="Periplasmic binding protein-like I"/>
    <property type="match status" value="1"/>
</dbReference>
<dbReference type="PATRIC" id="fig|749414.3.peg.1814"/>
<dbReference type="GO" id="GO:0004674">
    <property type="term" value="F:protein serine/threonine kinase activity"/>
    <property type="evidence" value="ECO:0007669"/>
    <property type="project" value="UniProtKB-KW"/>
</dbReference>
<keyword evidence="4 7" id="KW-0547">Nucleotide-binding</keyword>
<dbReference type="Proteomes" id="UP000000377">
    <property type="component" value="Chromosome"/>
</dbReference>
<evidence type="ECO:0000256" key="6">
    <source>
        <dbReference type="ARBA" id="ARBA00022840"/>
    </source>
</evidence>
<dbReference type="EMBL" id="CP002047">
    <property type="protein sequence ID" value="ADI04876.1"/>
    <property type="molecule type" value="Genomic_DNA"/>
</dbReference>
<dbReference type="PANTHER" id="PTHR43289:SF34">
    <property type="entry name" value="SERINE_THREONINE-PROTEIN KINASE YBDM-RELATED"/>
    <property type="match status" value="1"/>
</dbReference>
<dbReference type="Gene3D" id="1.10.510.10">
    <property type="entry name" value="Transferase(Phosphotransferase) domain 1"/>
    <property type="match status" value="1"/>
</dbReference>
<evidence type="ECO:0000256" key="1">
    <source>
        <dbReference type="ARBA" id="ARBA00010062"/>
    </source>
</evidence>
<dbReference type="Pfam" id="PF00069">
    <property type="entry name" value="Pkinase"/>
    <property type="match status" value="1"/>
</dbReference>
<dbReference type="eggNOG" id="COG0683">
    <property type="taxonomic scope" value="Bacteria"/>
</dbReference>
<keyword evidence="9" id="KW-0723">Serine/threonine-protein kinase</keyword>
<evidence type="ECO:0000256" key="7">
    <source>
        <dbReference type="PROSITE-ProRule" id="PRU10141"/>
    </source>
</evidence>
<proteinExistence type="inferred from homology"/>
<dbReference type="STRING" id="749414.SBI_01755"/>
<dbReference type="PROSITE" id="PS00107">
    <property type="entry name" value="PROTEIN_KINASE_ATP"/>
    <property type="match status" value="1"/>
</dbReference>
<evidence type="ECO:0000256" key="3">
    <source>
        <dbReference type="ARBA" id="ARBA00022729"/>
    </source>
</evidence>
<dbReference type="KEGG" id="sbh:SBI_01755"/>
<dbReference type="Pfam" id="PF13458">
    <property type="entry name" value="Peripla_BP_6"/>
    <property type="match status" value="1"/>
</dbReference>
<dbReference type="eggNOG" id="COG0515">
    <property type="taxonomic scope" value="Bacteria"/>
</dbReference>
<organism evidence="9 10">
    <name type="scientific">Streptomyces bingchenggensis (strain BCW-1)</name>
    <dbReference type="NCBI Taxonomy" id="749414"/>
    <lineage>
        <taxon>Bacteria</taxon>
        <taxon>Bacillati</taxon>
        <taxon>Actinomycetota</taxon>
        <taxon>Actinomycetes</taxon>
        <taxon>Kitasatosporales</taxon>
        <taxon>Streptomycetaceae</taxon>
        <taxon>Streptomyces</taxon>
    </lineage>
</organism>